<dbReference type="EMBL" id="DRBS01000220">
    <property type="protein sequence ID" value="HDD44344.1"/>
    <property type="molecule type" value="Genomic_DNA"/>
</dbReference>
<dbReference type="AlphaFoldDB" id="A0A7C0U2L2"/>
<dbReference type="PROSITE" id="PS50192">
    <property type="entry name" value="T_SNARE"/>
    <property type="match status" value="1"/>
</dbReference>
<dbReference type="PANTHER" id="PTHR33371">
    <property type="entry name" value="INTERMEMBRANE PHOSPHOLIPID TRANSPORT SYSTEM BINDING PROTEIN MLAD-RELATED"/>
    <property type="match status" value="1"/>
</dbReference>
<feature type="domain" description="T-SNARE coiled-coil homology" evidence="3">
    <location>
        <begin position="132"/>
        <end position="184"/>
    </location>
</feature>
<evidence type="ECO:0000259" key="3">
    <source>
        <dbReference type="PROSITE" id="PS50192"/>
    </source>
</evidence>
<evidence type="ECO:0000256" key="1">
    <source>
        <dbReference type="SAM" id="Coils"/>
    </source>
</evidence>
<reference evidence="4" key="1">
    <citation type="journal article" date="2020" name="mSystems">
        <title>Genome- and Community-Level Interaction Insights into Carbon Utilization and Element Cycling Functions of Hydrothermarchaeota in Hydrothermal Sediment.</title>
        <authorList>
            <person name="Zhou Z."/>
            <person name="Liu Y."/>
            <person name="Xu W."/>
            <person name="Pan J."/>
            <person name="Luo Z.H."/>
            <person name="Li M."/>
        </authorList>
    </citation>
    <scope>NUCLEOTIDE SEQUENCE [LARGE SCALE GENOMIC DNA]</scope>
    <source>
        <strain evidence="4">HyVt-233</strain>
    </source>
</reference>
<feature type="transmembrane region" description="Helical" evidence="2">
    <location>
        <begin position="6"/>
        <end position="26"/>
    </location>
</feature>
<keyword evidence="1" id="KW-0175">Coiled coil</keyword>
<feature type="coiled-coil region" evidence="1">
    <location>
        <begin position="135"/>
        <end position="180"/>
    </location>
</feature>
<keyword evidence="2" id="KW-0812">Transmembrane</keyword>
<evidence type="ECO:0000256" key="2">
    <source>
        <dbReference type="SAM" id="Phobius"/>
    </source>
</evidence>
<dbReference type="InterPro" id="IPR000727">
    <property type="entry name" value="T_SNARE_dom"/>
</dbReference>
<organism evidence="4">
    <name type="scientific">Desulfofervidus auxilii</name>
    <dbReference type="NCBI Taxonomy" id="1621989"/>
    <lineage>
        <taxon>Bacteria</taxon>
        <taxon>Pseudomonadati</taxon>
        <taxon>Thermodesulfobacteriota</taxon>
        <taxon>Candidatus Desulfofervidia</taxon>
        <taxon>Candidatus Desulfofervidales</taxon>
        <taxon>Candidatus Desulfofervidaceae</taxon>
        <taxon>Candidatus Desulfofervidus</taxon>
    </lineage>
</organism>
<dbReference type="Proteomes" id="UP000886289">
    <property type="component" value="Unassembled WGS sequence"/>
</dbReference>
<keyword evidence="2" id="KW-1133">Transmembrane helix</keyword>
<dbReference type="PANTHER" id="PTHR33371:SF4">
    <property type="entry name" value="INTERMEMBRANE PHOSPHOLIPID TRANSPORT SYSTEM BINDING PROTEIN MLAD"/>
    <property type="match status" value="1"/>
</dbReference>
<keyword evidence="2" id="KW-0472">Membrane</keyword>
<accession>A0A7C0U2L2</accession>
<dbReference type="InterPro" id="IPR003399">
    <property type="entry name" value="Mce/MlaD"/>
</dbReference>
<dbReference type="InterPro" id="IPR052336">
    <property type="entry name" value="MlaD_Phospholipid_Transporter"/>
</dbReference>
<comment type="caution">
    <text evidence="4">The sequence shown here is derived from an EMBL/GenBank/DDBJ whole genome shotgun (WGS) entry which is preliminary data.</text>
</comment>
<gene>
    <name evidence="4" type="ORF">ENG63_05745</name>
</gene>
<evidence type="ECO:0000313" key="4">
    <source>
        <dbReference type="EMBL" id="HDD44344.1"/>
    </source>
</evidence>
<proteinExistence type="predicted"/>
<protein>
    <submittedName>
        <fullName evidence="4">MCE family protein</fullName>
    </submittedName>
</protein>
<dbReference type="Pfam" id="PF02470">
    <property type="entry name" value="MlaD"/>
    <property type="match status" value="1"/>
</dbReference>
<sequence length="334" mass="36985">MKNFTLSFKVGLFVLASLLVLGYMTIKITKHKRLIFMKGYEVLAIFDDVSGLKLNNAVVMAGVDIGTVKRISLENGKAKVVMLIKPNVKISKDAKAKVRGTGVVGTKYIEIIQGESDKYIKPGGKILDTSPVTNIDQVLEKIDKVTEQINDYLSTEKETLKKITKNIEKATAHMAEISKKIRKGKGTVGKLVNDDALYSDIKDITQRFNEIIAKIEKGQGTFGKLINDETLYQEAKETVSDLKTLVADIKEGKGTLGKLYKDENMYEQAKEAIERLNRIVKKVEAGEGTLGKLVNDESLYEEVKETLRNVRETSTVVREQTPISVLGTAIGVAK</sequence>
<name>A0A7C0U2L2_DESA2</name>